<feature type="compositionally biased region" description="Low complexity" evidence="2">
    <location>
        <begin position="191"/>
        <end position="205"/>
    </location>
</feature>
<reference evidence="4 5" key="1">
    <citation type="submission" date="2015-09" db="EMBL/GenBank/DDBJ databases">
        <title>Draft genome of the scarab beetle Oryctes borbonicus.</title>
        <authorList>
            <person name="Meyer J.M."/>
            <person name="Markov G.V."/>
            <person name="Baskaran P."/>
            <person name="Herrmann M."/>
            <person name="Sommer R.J."/>
            <person name="Roedelsperger C."/>
        </authorList>
    </citation>
    <scope>NUCLEOTIDE SEQUENCE [LARGE SCALE GENOMIC DNA]</scope>
    <source>
        <strain evidence="4">OB123</strain>
        <tissue evidence="4">Whole animal</tissue>
    </source>
</reference>
<dbReference type="PANTHER" id="PTHR47633">
    <property type="entry name" value="IMMUNOGLOBULIN"/>
    <property type="match status" value="1"/>
</dbReference>
<feature type="non-terminal residue" evidence="4">
    <location>
        <position position="535"/>
    </location>
</feature>
<dbReference type="InterPro" id="IPR013098">
    <property type="entry name" value="Ig_I-set"/>
</dbReference>
<dbReference type="InterPro" id="IPR007110">
    <property type="entry name" value="Ig-like_dom"/>
</dbReference>
<dbReference type="FunFam" id="2.60.40.10:FF:000612">
    <property type="entry name" value="palladin isoform X1"/>
    <property type="match status" value="1"/>
</dbReference>
<dbReference type="Gene3D" id="2.60.40.10">
    <property type="entry name" value="Immunoglobulins"/>
    <property type="match status" value="4"/>
</dbReference>
<name>A0A0T6BI20_9SCAR</name>
<keyword evidence="5" id="KW-1185">Reference proteome</keyword>
<dbReference type="SUPFAM" id="SSF48726">
    <property type="entry name" value="Immunoglobulin"/>
    <property type="match status" value="5"/>
</dbReference>
<dbReference type="SMART" id="SM00408">
    <property type="entry name" value="IGc2"/>
    <property type="match status" value="4"/>
</dbReference>
<dbReference type="EMBL" id="LJIG01000027">
    <property type="protein sequence ID" value="KRT86913.1"/>
    <property type="molecule type" value="Genomic_DNA"/>
</dbReference>
<keyword evidence="1" id="KW-0393">Immunoglobulin domain</keyword>
<dbReference type="AlphaFoldDB" id="A0A0T6BI20"/>
<dbReference type="PROSITE" id="PS50835">
    <property type="entry name" value="IG_LIKE"/>
    <property type="match status" value="4"/>
</dbReference>
<gene>
    <name evidence="4" type="ORF">AMK59_1952</name>
</gene>
<evidence type="ECO:0000313" key="5">
    <source>
        <dbReference type="Proteomes" id="UP000051574"/>
    </source>
</evidence>
<evidence type="ECO:0000259" key="3">
    <source>
        <dbReference type="PROSITE" id="PS50835"/>
    </source>
</evidence>
<feature type="domain" description="Ig-like" evidence="3">
    <location>
        <begin position="443"/>
        <end position="533"/>
    </location>
</feature>
<sequence>PEYYRDSNRFHRVGDGPEYRLEIPDAKLDFIGTYTVYAKNCYGDAKAIISLQIKVRDPNIKSKIMDKKRISTIQTIPRVINDLKDIRCCDGDSVALECKFDASPSANIRWEKAGKLVHLGDDFNAEFDGSVAKLLISQVYPEDEGEYTCIAYNDLGKAYTSACIVVDVPEGKENLLSQHLSRPPGILSGGSTPRSTPRTTPVRSVSPKLRVREIKSEVPKPRLLKATPPKFYAVPHNRVADEGETVRFQAAIAGHPDPWIVWDKDGEVIVPTSRINLKEVDDLRILEIREVTPQDAGLYRITLENDVGRIEATARLEVVAHRAYPIRGIRARSSSPKPAPTYRRCLVGASSRLGGVARLTSGYRGLPISGIKWYRDDTPIIEDNTGKYNIISDNQETTLEIFHVSFEDKTTYKCLTENDDEIVETLFELDVLDDEENPSYEPPTIVEGLPRAKATLEGSQVKLQLKARGTKPFDAIWIKDGCILPDCGDFKQSIDNFGNISLTIDDCFVQDSGNYRCEVYNTYGEASSKCHVTIY</sequence>
<dbReference type="Proteomes" id="UP000051574">
    <property type="component" value="Unassembled WGS sequence"/>
</dbReference>
<dbReference type="PANTHER" id="PTHR47633:SF4">
    <property type="entry name" value="MYOPALLADIN ISOFORM X1"/>
    <property type="match status" value="1"/>
</dbReference>
<evidence type="ECO:0000256" key="2">
    <source>
        <dbReference type="SAM" id="MobiDB-lite"/>
    </source>
</evidence>
<dbReference type="FunFam" id="2.60.40.10:FF:000107">
    <property type="entry name" value="Myosin, light chain kinase a"/>
    <property type="match status" value="1"/>
</dbReference>
<comment type="caution">
    <text evidence="4">The sequence shown here is derived from an EMBL/GenBank/DDBJ whole genome shotgun (WGS) entry which is preliminary data.</text>
</comment>
<dbReference type="SMR" id="A0A0T6BI20"/>
<dbReference type="SMART" id="SM00409">
    <property type="entry name" value="IG"/>
    <property type="match status" value="4"/>
</dbReference>
<feature type="domain" description="Ig-like" evidence="3">
    <location>
        <begin position="336"/>
        <end position="430"/>
    </location>
</feature>
<dbReference type="InterPro" id="IPR013783">
    <property type="entry name" value="Ig-like_fold"/>
</dbReference>
<dbReference type="InterPro" id="IPR003599">
    <property type="entry name" value="Ig_sub"/>
</dbReference>
<dbReference type="FunFam" id="2.60.40.10:FF:001452">
    <property type="entry name" value="Uncharacterized protein, isoform F"/>
    <property type="match status" value="1"/>
</dbReference>
<dbReference type="OrthoDB" id="10260894at2759"/>
<dbReference type="InterPro" id="IPR003598">
    <property type="entry name" value="Ig_sub2"/>
</dbReference>
<feature type="region of interest" description="Disordered" evidence="2">
    <location>
        <begin position="180"/>
        <end position="205"/>
    </location>
</feature>
<dbReference type="Pfam" id="PF07679">
    <property type="entry name" value="I-set"/>
    <property type="match status" value="4"/>
</dbReference>
<feature type="domain" description="Ig-like" evidence="3">
    <location>
        <begin position="229"/>
        <end position="317"/>
    </location>
</feature>
<accession>A0A0T6BI20</accession>
<feature type="domain" description="Ig-like" evidence="3">
    <location>
        <begin position="77"/>
        <end position="165"/>
    </location>
</feature>
<evidence type="ECO:0000256" key="1">
    <source>
        <dbReference type="ARBA" id="ARBA00023319"/>
    </source>
</evidence>
<evidence type="ECO:0000313" key="4">
    <source>
        <dbReference type="EMBL" id="KRT86913.1"/>
    </source>
</evidence>
<feature type="non-terminal residue" evidence="4">
    <location>
        <position position="1"/>
    </location>
</feature>
<organism evidence="4 5">
    <name type="scientific">Oryctes borbonicus</name>
    <dbReference type="NCBI Taxonomy" id="1629725"/>
    <lineage>
        <taxon>Eukaryota</taxon>
        <taxon>Metazoa</taxon>
        <taxon>Ecdysozoa</taxon>
        <taxon>Arthropoda</taxon>
        <taxon>Hexapoda</taxon>
        <taxon>Insecta</taxon>
        <taxon>Pterygota</taxon>
        <taxon>Neoptera</taxon>
        <taxon>Endopterygota</taxon>
        <taxon>Coleoptera</taxon>
        <taxon>Polyphaga</taxon>
        <taxon>Scarabaeiformia</taxon>
        <taxon>Scarabaeidae</taxon>
        <taxon>Dynastinae</taxon>
        <taxon>Oryctes</taxon>
    </lineage>
</organism>
<dbReference type="InterPro" id="IPR036179">
    <property type="entry name" value="Ig-like_dom_sf"/>
</dbReference>
<protein>
    <submittedName>
        <fullName evidence="4">Immunoglobulin</fullName>
    </submittedName>
</protein>
<proteinExistence type="predicted"/>